<evidence type="ECO:0000313" key="2">
    <source>
        <dbReference type="Proteomes" id="UP000011988"/>
    </source>
</evidence>
<protein>
    <submittedName>
        <fullName evidence="1">Uncharacterized protein</fullName>
    </submittedName>
</protein>
<dbReference type="AlphaFoldDB" id="M6D7B2"/>
<reference evidence="1 2" key="1">
    <citation type="submission" date="2013-01" db="EMBL/GenBank/DDBJ databases">
        <authorList>
            <person name="Harkins D.M."/>
            <person name="Durkin A.S."/>
            <person name="Brinkac L.M."/>
            <person name="Haft D.H."/>
            <person name="Selengut J.D."/>
            <person name="Sanka R."/>
            <person name="DePew J."/>
            <person name="Purushe J."/>
            <person name="Galloway R.L."/>
            <person name="Vinetz J.M."/>
            <person name="Sutton G.G."/>
            <person name="Nierman W.C."/>
            <person name="Fouts D.E."/>
        </authorList>
    </citation>
    <scope>NUCLEOTIDE SEQUENCE [LARGE SCALE GENOMIC DNA]</scope>
    <source>
        <strain evidence="1 2">79601</strain>
    </source>
</reference>
<proteinExistence type="predicted"/>
<name>M6D7B2_9LEPT</name>
<dbReference type="Proteomes" id="UP000011988">
    <property type="component" value="Unassembled WGS sequence"/>
</dbReference>
<sequence length="64" mass="7701">MKLYPCDPRSDQTDKRIYFEFYLIFLSNSDTAEFSKILLALLFRILITSFHAKNDRPRQKKRIS</sequence>
<organism evidence="1 2">
    <name type="scientific">Leptospira alstonii serovar Sichuan str. 79601</name>
    <dbReference type="NCBI Taxonomy" id="1218565"/>
    <lineage>
        <taxon>Bacteria</taxon>
        <taxon>Pseudomonadati</taxon>
        <taxon>Spirochaetota</taxon>
        <taxon>Spirochaetia</taxon>
        <taxon>Leptospirales</taxon>
        <taxon>Leptospiraceae</taxon>
        <taxon>Leptospira</taxon>
    </lineage>
</organism>
<evidence type="ECO:0000313" key="1">
    <source>
        <dbReference type="EMBL" id="EMJ94435.1"/>
    </source>
</evidence>
<dbReference type="EMBL" id="ANIK01000052">
    <property type="protein sequence ID" value="EMJ94435.1"/>
    <property type="molecule type" value="Genomic_DNA"/>
</dbReference>
<comment type="caution">
    <text evidence="1">The sequence shown here is derived from an EMBL/GenBank/DDBJ whole genome shotgun (WGS) entry which is preliminary data.</text>
</comment>
<accession>M6D7B2</accession>
<gene>
    <name evidence="1" type="ORF">LEP1GSC194_2850</name>
</gene>